<dbReference type="InterPro" id="IPR029058">
    <property type="entry name" value="AB_hydrolase_fold"/>
</dbReference>
<dbReference type="SUPFAM" id="SSF53474">
    <property type="entry name" value="alpha/beta-Hydrolases"/>
    <property type="match status" value="1"/>
</dbReference>
<dbReference type="GO" id="GO:0016787">
    <property type="term" value="F:hydrolase activity"/>
    <property type="evidence" value="ECO:0007669"/>
    <property type="project" value="UniProtKB-KW"/>
</dbReference>
<feature type="domain" description="Alpha/beta hydrolase fold-3" evidence="2">
    <location>
        <begin position="88"/>
        <end position="292"/>
    </location>
</feature>
<comment type="caution">
    <text evidence="3">The sequence shown here is derived from an EMBL/GenBank/DDBJ whole genome shotgun (WGS) entry which is preliminary data.</text>
</comment>
<protein>
    <submittedName>
        <fullName evidence="3">Acetyl esterase</fullName>
    </submittedName>
</protein>
<evidence type="ECO:0000259" key="2">
    <source>
        <dbReference type="Pfam" id="PF07859"/>
    </source>
</evidence>
<dbReference type="PANTHER" id="PTHR48081:SF8">
    <property type="entry name" value="ALPHA_BETA HYDROLASE FOLD-3 DOMAIN-CONTAINING PROTEIN-RELATED"/>
    <property type="match status" value="1"/>
</dbReference>
<reference evidence="3 4" key="1">
    <citation type="submission" date="2019-02" db="EMBL/GenBank/DDBJ databases">
        <title>Arcanobacterium bovis sp. nov., isolated from the milk of a cow with mastitis.</title>
        <authorList>
            <person name="Sammra O."/>
            <person name="Foster G."/>
            <person name="Hassan A."/>
            <person name="Alssahen M."/>
            <person name="Laemmler C."/>
            <person name="Borowiak M."/>
            <person name="Malorny B."/>
            <person name="Abdulmawjood A."/>
        </authorList>
    </citation>
    <scope>NUCLEOTIDE SEQUENCE [LARGE SCALE GENOMIC DNA]</scope>
    <source>
        <strain evidence="3 4">C605018/01/1</strain>
    </source>
</reference>
<evidence type="ECO:0000313" key="4">
    <source>
        <dbReference type="Proteomes" id="UP000293036"/>
    </source>
</evidence>
<dbReference type="PANTHER" id="PTHR48081">
    <property type="entry name" value="AB HYDROLASE SUPERFAMILY PROTEIN C4A8.06C"/>
    <property type="match status" value="1"/>
</dbReference>
<dbReference type="InterPro" id="IPR050300">
    <property type="entry name" value="GDXG_lipolytic_enzyme"/>
</dbReference>
<keyword evidence="4" id="KW-1185">Reference proteome</keyword>
<dbReference type="AlphaFoldDB" id="A0A4Q9V2G8"/>
<evidence type="ECO:0000313" key="3">
    <source>
        <dbReference type="EMBL" id="TBW23826.1"/>
    </source>
</evidence>
<dbReference type="EMBL" id="SJDT01000001">
    <property type="protein sequence ID" value="TBW23826.1"/>
    <property type="molecule type" value="Genomic_DNA"/>
</dbReference>
<dbReference type="RefSeq" id="WP_131279395.1">
    <property type="nucleotide sequence ID" value="NZ_JBHSLR010000009.1"/>
</dbReference>
<dbReference type="Gene3D" id="3.40.50.1820">
    <property type="entry name" value="alpha/beta hydrolase"/>
    <property type="match status" value="1"/>
</dbReference>
<gene>
    <name evidence="3" type="ORF">EZJ44_01440</name>
</gene>
<name>A0A4Q9V2G8_9ACTO</name>
<dbReference type="OrthoDB" id="9803828at2"/>
<dbReference type="Proteomes" id="UP000293036">
    <property type="component" value="Unassembled WGS sequence"/>
</dbReference>
<evidence type="ECO:0000256" key="1">
    <source>
        <dbReference type="ARBA" id="ARBA00022801"/>
    </source>
</evidence>
<dbReference type="Pfam" id="PF07859">
    <property type="entry name" value="Abhydrolase_3"/>
    <property type="match status" value="1"/>
</dbReference>
<dbReference type="InterPro" id="IPR013094">
    <property type="entry name" value="AB_hydrolase_3"/>
</dbReference>
<organism evidence="3 4">
    <name type="scientific">Arcanobacterium bovis</name>
    <dbReference type="NCBI Taxonomy" id="2529275"/>
    <lineage>
        <taxon>Bacteria</taxon>
        <taxon>Bacillati</taxon>
        <taxon>Actinomycetota</taxon>
        <taxon>Actinomycetes</taxon>
        <taxon>Actinomycetales</taxon>
        <taxon>Actinomycetaceae</taxon>
        <taxon>Arcanobacterium</taxon>
    </lineage>
</organism>
<keyword evidence="1" id="KW-0378">Hydrolase</keyword>
<sequence length="333" mass="37106">MTKKIHVPEFWSANQQAVWEKQEEIRTSLNLARATLAEIRYGYAKKREYWNYGGPEVAICREFCVATPYGSVNVRLYEPEAIISQRVVVYAHGGGWIVGDLNTHDRLCRELAVATRAAVLAVDYTLSPEAKYPQALVEFLACVGWAQEHFSQVWCAGDSAGATLSLGAALWIRDSQGEIGQLRLRSLHGLLLFYGGYGLRDSRSRQTLGGYWDGMDDADCAAYEAAYRVPGEAAPYHDVLDLDLSFGIPPSFILGAEFDPLRDDSRVLFDRLQENQPRVEYYEAPGVLHAFLQYIRLLPEAAHSIAQAARFVQSVGDSVAVQQAEEQPHSATE</sequence>
<accession>A0A4Q9V2G8</accession>
<proteinExistence type="predicted"/>